<keyword evidence="7" id="KW-0378">Hydrolase</keyword>
<evidence type="ECO:0000256" key="1">
    <source>
        <dbReference type="ARBA" id="ARBA00000721"/>
    </source>
</evidence>
<evidence type="ECO:0000256" key="6">
    <source>
        <dbReference type="ARBA" id="ARBA00022490"/>
    </source>
</evidence>
<keyword evidence="6" id="KW-0963">Cytoplasm</keyword>
<organism evidence="10 11">
    <name type="scientific">Acrasis kona</name>
    <dbReference type="NCBI Taxonomy" id="1008807"/>
    <lineage>
        <taxon>Eukaryota</taxon>
        <taxon>Discoba</taxon>
        <taxon>Heterolobosea</taxon>
        <taxon>Tetramitia</taxon>
        <taxon>Eutetramitia</taxon>
        <taxon>Acrasidae</taxon>
        <taxon>Acrasis</taxon>
    </lineage>
</organism>
<dbReference type="GO" id="GO:0005737">
    <property type="term" value="C:cytoplasm"/>
    <property type="evidence" value="ECO:0007669"/>
    <property type="project" value="UniProtKB-SubCell"/>
</dbReference>
<dbReference type="Pfam" id="PF19283">
    <property type="entry name" value="APEH_N"/>
    <property type="match status" value="1"/>
</dbReference>
<evidence type="ECO:0000313" key="10">
    <source>
        <dbReference type="EMBL" id="KAL0491759.1"/>
    </source>
</evidence>
<proteinExistence type="inferred from homology"/>
<evidence type="ECO:0000313" key="11">
    <source>
        <dbReference type="Proteomes" id="UP001431209"/>
    </source>
</evidence>
<dbReference type="GO" id="GO:0004252">
    <property type="term" value="F:serine-type endopeptidase activity"/>
    <property type="evidence" value="ECO:0007669"/>
    <property type="project" value="TreeGrafter"/>
</dbReference>
<feature type="domain" description="Peptidase S9 prolyl oligopeptidase catalytic" evidence="8">
    <location>
        <begin position="506"/>
        <end position="719"/>
    </location>
</feature>
<comment type="similarity">
    <text evidence="3">Belongs to the peptidase S9C family.</text>
</comment>
<dbReference type="InterPro" id="IPR029058">
    <property type="entry name" value="AB_hydrolase_fold"/>
</dbReference>
<evidence type="ECO:0000256" key="7">
    <source>
        <dbReference type="ARBA" id="ARBA00022801"/>
    </source>
</evidence>
<dbReference type="InterPro" id="IPR001375">
    <property type="entry name" value="Peptidase_S9_cat"/>
</dbReference>
<evidence type="ECO:0000259" key="8">
    <source>
        <dbReference type="Pfam" id="PF00326"/>
    </source>
</evidence>
<dbReference type="Pfam" id="PF00326">
    <property type="entry name" value="Peptidase_S9"/>
    <property type="match status" value="1"/>
</dbReference>
<feature type="domain" description="Acylamino-acid-releasing enzyme N-terminal" evidence="9">
    <location>
        <begin position="42"/>
        <end position="449"/>
    </location>
</feature>
<comment type="catalytic activity">
    <reaction evidence="1">
        <text>Cleavage of an N-acetyl or N-formyl amino acid from the N-terminus of a polypeptide.</text>
        <dbReference type="EC" id="3.4.19.1"/>
    </reaction>
</comment>
<gene>
    <name evidence="10" type="ORF">AKO1_000605</name>
</gene>
<dbReference type="GO" id="GO:0006508">
    <property type="term" value="P:proteolysis"/>
    <property type="evidence" value="ECO:0007669"/>
    <property type="project" value="InterPro"/>
</dbReference>
<dbReference type="PANTHER" id="PTHR42776:SF4">
    <property type="entry name" value="ACYLAMINO-ACID-RELEASING ENZYME"/>
    <property type="match status" value="1"/>
</dbReference>
<dbReference type="Gene3D" id="3.40.50.1820">
    <property type="entry name" value="alpha/beta hydrolase"/>
    <property type="match status" value="1"/>
</dbReference>
<dbReference type="EC" id="3.4.19.1" evidence="5"/>
<comment type="subunit">
    <text evidence="4">Homotetramer.</text>
</comment>
<protein>
    <recommendedName>
        <fullName evidence="5">acylaminoacyl-peptidase</fullName>
        <ecNumber evidence="5">3.4.19.1</ecNumber>
    </recommendedName>
</protein>
<sequence>MSEELDKSVSDQVLKELKSGYEEIYSCPSVSGGVLSQDGSITLNMSLRDFRNNASRSYQQIFYANGQSKYQPVGFPVQTAPSVHATSASPKGDFTAVFNKTGKDDEPGFGHTKAVDYQIEIWNQSRIVKQIIVKDLHGKVTNDQHFGRTSWFHYQDGSIGLLYVAEIKTSPPKTLFDKDYDRNKPSHFDLDNQEDWGEGLVGQKKPRAFLCRFHPSDDSYEIKTEQINGVPDNVALSSPVFTPDGDGIVFVGYDVSQRRLGLMYCVQRQSTLYHVSFKENDQAQALTGSEQWNARRPVFDPRGHQLVFLSTGQVPYHMSCNKLMILEWPSRNIKTCIDVVHDYPSQDDSFPGIYTTDLHHNCWNNDDVYISTVWRSTMAVIKVNTKTNSVTKLNPYTLQKDASLQFLDQRGNELLLLEQSPVVPYKVILATLHDDDEQNHSLQVISQSQIPSSCKDITWHVESQNTKDGSLIECIYIIPSPHHSNHALIMSPHGGPHSTYTTTFISSLLYYARQGFTLCLVNYRGSIGFGQSYIQSLPGKCGTLDVSDVREATLRSKSKFLIDDDLVCVIGGSHGGFLSAHMVGQYPDLYKATVMRNPVTNIATLSAVTDIPDWSFVEAMGGDMKHYEQDNHDFEIVKRLFESSPMKFVDFVKCPVLLLLGREDRRVPVSQGREYYYALRKRGVDVKSFCYAFNDHPIGKPEAEADSTVLTVLWLRKYLLKL</sequence>
<evidence type="ECO:0000256" key="4">
    <source>
        <dbReference type="ARBA" id="ARBA00011881"/>
    </source>
</evidence>
<accession>A0AAW2ZSQ8</accession>
<evidence type="ECO:0000256" key="3">
    <source>
        <dbReference type="ARBA" id="ARBA00010040"/>
    </source>
</evidence>
<evidence type="ECO:0000256" key="5">
    <source>
        <dbReference type="ARBA" id="ARBA00012917"/>
    </source>
</evidence>
<keyword evidence="11" id="KW-1185">Reference proteome</keyword>
<comment type="subcellular location">
    <subcellularLocation>
        <location evidence="2">Cytoplasm</location>
    </subcellularLocation>
</comment>
<evidence type="ECO:0000259" key="9">
    <source>
        <dbReference type="Pfam" id="PF19283"/>
    </source>
</evidence>
<dbReference type="AlphaFoldDB" id="A0AAW2ZSQ8"/>
<reference evidence="10 11" key="1">
    <citation type="submission" date="2024-03" db="EMBL/GenBank/DDBJ databases">
        <title>The Acrasis kona genome and developmental transcriptomes reveal deep origins of eukaryotic multicellular pathways.</title>
        <authorList>
            <person name="Sheikh S."/>
            <person name="Fu C.-J."/>
            <person name="Brown M.W."/>
            <person name="Baldauf S.L."/>
        </authorList>
    </citation>
    <scope>NUCLEOTIDE SEQUENCE [LARGE SCALE GENOMIC DNA]</scope>
    <source>
        <strain evidence="10 11">ATCC MYA-3509</strain>
    </source>
</reference>
<evidence type="ECO:0000256" key="2">
    <source>
        <dbReference type="ARBA" id="ARBA00004496"/>
    </source>
</evidence>
<dbReference type="Proteomes" id="UP001431209">
    <property type="component" value="Unassembled WGS sequence"/>
</dbReference>
<dbReference type="SUPFAM" id="SSF82171">
    <property type="entry name" value="DPP6 N-terminal domain-like"/>
    <property type="match status" value="1"/>
</dbReference>
<dbReference type="InterPro" id="IPR045550">
    <property type="entry name" value="AARE_N"/>
</dbReference>
<comment type="caution">
    <text evidence="10">The sequence shown here is derived from an EMBL/GenBank/DDBJ whole genome shotgun (WGS) entry which is preliminary data.</text>
</comment>
<dbReference type="GO" id="GO:0008242">
    <property type="term" value="F:omega peptidase activity"/>
    <property type="evidence" value="ECO:0007669"/>
    <property type="project" value="UniProtKB-EC"/>
</dbReference>
<dbReference type="PANTHER" id="PTHR42776">
    <property type="entry name" value="SERINE PEPTIDASE S9 FAMILY MEMBER"/>
    <property type="match status" value="1"/>
</dbReference>
<name>A0AAW2ZSQ8_9EUKA</name>
<dbReference type="EMBL" id="JAOPGA020001859">
    <property type="protein sequence ID" value="KAL0491759.1"/>
    <property type="molecule type" value="Genomic_DNA"/>
</dbReference>
<dbReference type="SUPFAM" id="SSF53474">
    <property type="entry name" value="alpha/beta-Hydrolases"/>
    <property type="match status" value="1"/>
</dbReference>